<evidence type="ECO:0000313" key="2">
    <source>
        <dbReference type="EMBL" id="CAF0926371.1"/>
    </source>
</evidence>
<gene>
    <name evidence="3" type="ORF">GPM918_LOCUS24704</name>
    <name evidence="2" type="ORF">OVA965_LOCUS10904</name>
    <name evidence="5" type="ORF">SRO942_LOCUS24707</name>
    <name evidence="4" type="ORF">TMI583_LOCUS10900</name>
</gene>
<dbReference type="EMBL" id="CAJNOQ010009309">
    <property type="protein sequence ID" value="CAF1221426.1"/>
    <property type="molecule type" value="Genomic_DNA"/>
</dbReference>
<accession>A0A814XWI6</accession>
<feature type="region of interest" description="Disordered" evidence="1">
    <location>
        <begin position="45"/>
        <end position="66"/>
    </location>
</feature>
<proteinExistence type="predicted"/>
<evidence type="ECO:0000313" key="5">
    <source>
        <dbReference type="EMBL" id="CAF3984703.1"/>
    </source>
</evidence>
<evidence type="ECO:0000313" key="3">
    <source>
        <dbReference type="EMBL" id="CAF1221426.1"/>
    </source>
</evidence>
<dbReference type="EMBL" id="CAJOBA010004116">
    <property type="protein sequence ID" value="CAF3703398.1"/>
    <property type="molecule type" value="Genomic_DNA"/>
</dbReference>
<dbReference type="Proteomes" id="UP000681722">
    <property type="component" value="Unassembled WGS sequence"/>
</dbReference>
<dbReference type="EMBL" id="CAJNOK010004114">
    <property type="protein sequence ID" value="CAF0926371.1"/>
    <property type="molecule type" value="Genomic_DNA"/>
</dbReference>
<dbReference type="AlphaFoldDB" id="A0A814XWI6"/>
<dbReference type="Proteomes" id="UP000682733">
    <property type="component" value="Unassembled WGS sequence"/>
</dbReference>
<dbReference type="EMBL" id="CAJOBC010009312">
    <property type="protein sequence ID" value="CAF3984703.1"/>
    <property type="molecule type" value="Genomic_DNA"/>
</dbReference>
<comment type="caution">
    <text evidence="3">The sequence shown here is derived from an EMBL/GenBank/DDBJ whole genome shotgun (WGS) entry which is preliminary data.</text>
</comment>
<evidence type="ECO:0000256" key="1">
    <source>
        <dbReference type="SAM" id="MobiDB-lite"/>
    </source>
</evidence>
<organism evidence="3 6">
    <name type="scientific">Didymodactylos carnosus</name>
    <dbReference type="NCBI Taxonomy" id="1234261"/>
    <lineage>
        <taxon>Eukaryota</taxon>
        <taxon>Metazoa</taxon>
        <taxon>Spiralia</taxon>
        <taxon>Gnathifera</taxon>
        <taxon>Rotifera</taxon>
        <taxon>Eurotatoria</taxon>
        <taxon>Bdelloidea</taxon>
        <taxon>Philodinida</taxon>
        <taxon>Philodinidae</taxon>
        <taxon>Didymodactylos</taxon>
    </lineage>
</organism>
<evidence type="ECO:0000313" key="6">
    <source>
        <dbReference type="Proteomes" id="UP000663829"/>
    </source>
</evidence>
<dbReference type="Proteomes" id="UP000663829">
    <property type="component" value="Unassembled WGS sequence"/>
</dbReference>
<reference evidence="3" key="1">
    <citation type="submission" date="2021-02" db="EMBL/GenBank/DDBJ databases">
        <authorList>
            <person name="Nowell W R."/>
        </authorList>
    </citation>
    <scope>NUCLEOTIDE SEQUENCE</scope>
</reference>
<name>A0A814XWI6_9BILA</name>
<protein>
    <submittedName>
        <fullName evidence="3">Uncharacterized protein</fullName>
    </submittedName>
</protein>
<evidence type="ECO:0000313" key="4">
    <source>
        <dbReference type="EMBL" id="CAF3703398.1"/>
    </source>
</evidence>
<keyword evidence="6" id="KW-1185">Reference proteome</keyword>
<dbReference type="Proteomes" id="UP000677228">
    <property type="component" value="Unassembled WGS sequence"/>
</dbReference>
<sequence length="259" mass="29030">MGASGVGKSQYIDAVDSAANKVSNTLQMIRRSGGLDFNVPSQVTMSDSSLYPSKLKKKNDSANDNACRSVSKPLKPEQVFTHAALMIALGERSLLLISHEGESCMKEIEFFNFTNTKGDGPHGTMIQGFDGFKDYSKETKNYNVAIENKIITVLVASTGKKWNELLQYYNSNTAAGGFYERFMVVVVDDAVRRERFQALESLEDMNTSLMEKFLAEGVVKRADEKQFSIAQLFMVRYCLGFRYYKKSMEAYILLGQISE</sequence>